<name>A0A2U8BRI3_9RICK</name>
<keyword evidence="2" id="KW-1185">Reference proteome</keyword>
<organism evidence="1 2">
    <name type="scientific">Candidatus Fokinia solitaria</name>
    <dbReference type="NCBI Taxonomy" id="1802984"/>
    <lineage>
        <taxon>Bacteria</taxon>
        <taxon>Pseudomonadati</taxon>
        <taxon>Pseudomonadota</taxon>
        <taxon>Alphaproteobacteria</taxon>
        <taxon>Rickettsiales</taxon>
        <taxon>Candidatus Midichloriaceae</taxon>
        <taxon>Candidatus Fokinia</taxon>
    </lineage>
</organism>
<proteinExistence type="predicted"/>
<dbReference type="KEGG" id="fso:Fsol_00159"/>
<dbReference type="AlphaFoldDB" id="A0A2U8BRI3"/>
<evidence type="ECO:0000313" key="1">
    <source>
        <dbReference type="EMBL" id="AWD32966.1"/>
    </source>
</evidence>
<sequence>MMKKRLYLCILCVFFLGVLYVAESKASELSRKGDYFTFMALTSEIVPQVKLQQYLERGVGAEVTGTDVKSITNGTVLVPGFIFGGGYMFRDIALSAYFSHSARKLSQSALQFSNEMKIVGNSVGLSVVRYISDMKVRPFLGVTVDVLSLQYTLSGIRAFDASGALADSDVVRVSGALKNRSDVVFSPLSTEVEYKTICLAANDENYTCVQNDVPSVSYAALPKDVLSLLAFNSELKATNKTKLGFSFTGGLSFRVDNIVIEGFAAANLRSKLTFGNEKAVYVNRSALNTVVSDGVPYDDVKSVLNGKYVYLQQNGVCDMTVVQNQDCQNSGMMTGQEAIDSIVVDGKKGGDLASYVYTDATTYKDFRTYIPQEIEGTPTYTLGIRVLLLF</sequence>
<gene>
    <name evidence="1" type="ORF">Fsol_00159</name>
</gene>
<reference evidence="1 2" key="1">
    <citation type="journal article" date="2018" name="Genome Biol. Evol.">
        <title>The Genome Sequence of "Candidatus Fokinia solitaria": Insights on Reductive Evolution in Rickettsiales.</title>
        <authorList>
            <person name="Floriano A.M."/>
            <person name="Castelli M."/>
            <person name="Krenek S."/>
            <person name="Berendonk T.U."/>
            <person name="Bazzocchi C."/>
            <person name="Petroni G."/>
            <person name="Sassera D."/>
        </authorList>
    </citation>
    <scope>NUCLEOTIDE SEQUENCE [LARGE SCALE GENOMIC DNA]</scope>
    <source>
        <strain evidence="1">Rio ETE_ALG 3VII</strain>
    </source>
</reference>
<dbReference type="Proteomes" id="UP000244519">
    <property type="component" value="Chromosome"/>
</dbReference>
<dbReference type="EMBL" id="CP025989">
    <property type="protein sequence ID" value="AWD32966.1"/>
    <property type="molecule type" value="Genomic_DNA"/>
</dbReference>
<dbReference type="RefSeq" id="WP_108673009.1">
    <property type="nucleotide sequence ID" value="NZ_CP025989.1"/>
</dbReference>
<protein>
    <submittedName>
        <fullName evidence="1">Uncharacterized protein</fullName>
    </submittedName>
</protein>
<accession>A0A2U8BRI3</accession>
<evidence type="ECO:0000313" key="2">
    <source>
        <dbReference type="Proteomes" id="UP000244519"/>
    </source>
</evidence>